<feature type="transmembrane region" description="Helical" evidence="1">
    <location>
        <begin position="151"/>
        <end position="169"/>
    </location>
</feature>
<comment type="caution">
    <text evidence="2">The sequence shown here is derived from an EMBL/GenBank/DDBJ whole genome shotgun (WGS) entry which is preliminary data.</text>
</comment>
<keyword evidence="1" id="KW-0472">Membrane</keyword>
<reference evidence="2" key="1">
    <citation type="journal article" date="2015" name="Nature">
        <title>Complex archaea that bridge the gap between prokaryotes and eukaryotes.</title>
        <authorList>
            <person name="Spang A."/>
            <person name="Saw J.H."/>
            <person name="Jorgensen S.L."/>
            <person name="Zaremba-Niedzwiedzka K."/>
            <person name="Martijn J."/>
            <person name="Lind A.E."/>
            <person name="van Eijk R."/>
            <person name="Schleper C."/>
            <person name="Guy L."/>
            <person name="Ettema T.J."/>
        </authorList>
    </citation>
    <scope>NUCLEOTIDE SEQUENCE</scope>
</reference>
<organism evidence="2">
    <name type="scientific">marine sediment metagenome</name>
    <dbReference type="NCBI Taxonomy" id="412755"/>
    <lineage>
        <taxon>unclassified sequences</taxon>
        <taxon>metagenomes</taxon>
        <taxon>ecological metagenomes</taxon>
    </lineage>
</organism>
<keyword evidence="1" id="KW-0812">Transmembrane</keyword>
<dbReference type="AlphaFoldDB" id="A0A0F9U062"/>
<accession>A0A0F9U062</accession>
<evidence type="ECO:0000256" key="1">
    <source>
        <dbReference type="SAM" id="Phobius"/>
    </source>
</evidence>
<feature type="transmembrane region" description="Helical" evidence="1">
    <location>
        <begin position="118"/>
        <end position="139"/>
    </location>
</feature>
<feature type="transmembrane region" description="Helical" evidence="1">
    <location>
        <begin position="189"/>
        <end position="210"/>
    </location>
</feature>
<sequence>MKSKVMLIWAILTILLGVTVHSQLPLCNVDSKISIGENCTFLTPVINCSGANFYDIINLSGIEVVNDAPLTELNESIFFFNFTLTQEPNDFIVRLCEGSTKEIQVISGGEGEVTQADMAFIAIAILIIGIIFIIFKASFSLDDERHWQLKMGLFYGGIALGWAALNLTLRIAEDVGLTDNFQRSLEIIYGAYTIIGLLVVIYLAIIFFRFTFLKFLAIAKALTKQKDKDEGEDQAW</sequence>
<proteinExistence type="predicted"/>
<evidence type="ECO:0000313" key="2">
    <source>
        <dbReference type="EMBL" id="KKN54746.1"/>
    </source>
</evidence>
<protein>
    <submittedName>
        <fullName evidence="2">Uncharacterized protein</fullName>
    </submittedName>
</protein>
<name>A0A0F9U062_9ZZZZ</name>
<keyword evidence="1" id="KW-1133">Transmembrane helix</keyword>
<dbReference type="EMBL" id="LAZR01000913">
    <property type="protein sequence ID" value="KKN54746.1"/>
    <property type="molecule type" value="Genomic_DNA"/>
</dbReference>
<gene>
    <name evidence="2" type="ORF">LCGC14_0588980</name>
</gene>